<proteinExistence type="predicted"/>
<name>R7Q2B7_CHOCR</name>
<dbReference type="Gramene" id="CDF32737">
    <property type="protein sequence ID" value="CDF32737"/>
    <property type="gene ID" value="CHC_T00001648001"/>
</dbReference>
<evidence type="ECO:0000313" key="3">
    <source>
        <dbReference type="Proteomes" id="UP000012073"/>
    </source>
</evidence>
<accession>R7Q2B7</accession>
<organism evidence="2 3">
    <name type="scientific">Chondrus crispus</name>
    <name type="common">Carrageen Irish moss</name>
    <name type="synonym">Polymorpha crispa</name>
    <dbReference type="NCBI Taxonomy" id="2769"/>
    <lineage>
        <taxon>Eukaryota</taxon>
        <taxon>Rhodophyta</taxon>
        <taxon>Florideophyceae</taxon>
        <taxon>Rhodymeniophycidae</taxon>
        <taxon>Gigartinales</taxon>
        <taxon>Gigartinaceae</taxon>
        <taxon>Chondrus</taxon>
    </lineage>
</organism>
<keyword evidence="1" id="KW-0732">Signal</keyword>
<gene>
    <name evidence="2" type="ORF">CHC_T00001648001</name>
</gene>
<protein>
    <submittedName>
        <fullName evidence="2">Uncharacterized protein</fullName>
    </submittedName>
</protein>
<keyword evidence="3" id="KW-1185">Reference proteome</keyword>
<feature type="chain" id="PRO_5004442634" evidence="1">
    <location>
        <begin position="18"/>
        <end position="105"/>
    </location>
</feature>
<dbReference type="EMBL" id="HG001566">
    <property type="protein sequence ID" value="CDF32737.1"/>
    <property type="molecule type" value="Genomic_DNA"/>
</dbReference>
<dbReference type="GeneID" id="17320229"/>
<dbReference type="Proteomes" id="UP000012073">
    <property type="component" value="Unassembled WGS sequence"/>
</dbReference>
<dbReference type="RefSeq" id="XP_005712508.1">
    <property type="nucleotide sequence ID" value="XM_005712451.1"/>
</dbReference>
<sequence length="105" mass="11747">MLLLVLLVGVLKVIVFGREGGRLERRIVFVIRVSLHSRLVIVVDVVVMLLVDVDSGIGLVISIYVLVDIVFPFEYDLSHQGRKCRNDTVTVSGDAVWKRMSVIGR</sequence>
<evidence type="ECO:0000313" key="2">
    <source>
        <dbReference type="EMBL" id="CDF32737.1"/>
    </source>
</evidence>
<feature type="signal peptide" evidence="1">
    <location>
        <begin position="1"/>
        <end position="17"/>
    </location>
</feature>
<evidence type="ECO:0000256" key="1">
    <source>
        <dbReference type="SAM" id="SignalP"/>
    </source>
</evidence>
<dbReference type="KEGG" id="ccp:CHC_T00001648001"/>
<dbReference type="AlphaFoldDB" id="R7Q2B7"/>
<reference evidence="3" key="1">
    <citation type="journal article" date="2013" name="Proc. Natl. Acad. Sci. U.S.A.">
        <title>Genome structure and metabolic features in the red seaweed Chondrus crispus shed light on evolution of the Archaeplastida.</title>
        <authorList>
            <person name="Collen J."/>
            <person name="Porcel B."/>
            <person name="Carre W."/>
            <person name="Ball S.G."/>
            <person name="Chaparro C."/>
            <person name="Tonon T."/>
            <person name="Barbeyron T."/>
            <person name="Michel G."/>
            <person name="Noel B."/>
            <person name="Valentin K."/>
            <person name="Elias M."/>
            <person name="Artiguenave F."/>
            <person name="Arun A."/>
            <person name="Aury J.M."/>
            <person name="Barbosa-Neto J.F."/>
            <person name="Bothwell J.H."/>
            <person name="Bouget F.Y."/>
            <person name="Brillet L."/>
            <person name="Cabello-Hurtado F."/>
            <person name="Capella-Gutierrez S."/>
            <person name="Charrier B."/>
            <person name="Cladiere L."/>
            <person name="Cock J.M."/>
            <person name="Coelho S.M."/>
            <person name="Colleoni C."/>
            <person name="Czjzek M."/>
            <person name="Da Silva C."/>
            <person name="Delage L."/>
            <person name="Denoeud F."/>
            <person name="Deschamps P."/>
            <person name="Dittami S.M."/>
            <person name="Gabaldon T."/>
            <person name="Gachon C.M."/>
            <person name="Groisillier A."/>
            <person name="Herve C."/>
            <person name="Jabbari K."/>
            <person name="Katinka M."/>
            <person name="Kloareg B."/>
            <person name="Kowalczyk N."/>
            <person name="Labadie K."/>
            <person name="Leblanc C."/>
            <person name="Lopez P.J."/>
            <person name="McLachlan D.H."/>
            <person name="Meslet-Cladiere L."/>
            <person name="Moustafa A."/>
            <person name="Nehr Z."/>
            <person name="Nyvall Collen P."/>
            <person name="Panaud O."/>
            <person name="Partensky F."/>
            <person name="Poulain J."/>
            <person name="Rensing S.A."/>
            <person name="Rousvoal S."/>
            <person name="Samson G."/>
            <person name="Symeonidi A."/>
            <person name="Weissenbach J."/>
            <person name="Zambounis A."/>
            <person name="Wincker P."/>
            <person name="Boyen C."/>
        </authorList>
    </citation>
    <scope>NUCLEOTIDE SEQUENCE [LARGE SCALE GENOMIC DNA]</scope>
    <source>
        <strain evidence="3">cv. Stackhouse</strain>
    </source>
</reference>